<reference evidence="2" key="1">
    <citation type="submission" date="2014-09" db="EMBL/GenBank/DDBJ databases">
        <authorList>
            <person name="Magalhaes I.L.F."/>
            <person name="Oliveira U."/>
            <person name="Santos F.R."/>
            <person name="Vidigal T.H.D.A."/>
            <person name="Brescovit A.D."/>
            <person name="Santos A.J."/>
        </authorList>
    </citation>
    <scope>NUCLEOTIDE SEQUENCE</scope>
    <source>
        <tissue evidence="2">Shoot tissue taken approximately 20 cm above the soil surface</tissue>
    </source>
</reference>
<name>A0A0A9E4M4_ARUDO</name>
<evidence type="ECO:0000313" key="2">
    <source>
        <dbReference type="EMBL" id="JAD93973.1"/>
    </source>
</evidence>
<reference evidence="2" key="2">
    <citation type="journal article" date="2015" name="Data Brief">
        <title>Shoot transcriptome of the giant reed, Arundo donax.</title>
        <authorList>
            <person name="Barrero R.A."/>
            <person name="Guerrero F.D."/>
            <person name="Moolhuijzen P."/>
            <person name="Goolsby J.A."/>
            <person name="Tidwell J."/>
            <person name="Bellgard S.E."/>
            <person name="Bellgard M.I."/>
        </authorList>
    </citation>
    <scope>NUCLEOTIDE SEQUENCE</scope>
    <source>
        <tissue evidence="2">Shoot tissue taken approximately 20 cm above the soil surface</tissue>
    </source>
</reference>
<organism evidence="2">
    <name type="scientific">Arundo donax</name>
    <name type="common">Giant reed</name>
    <name type="synonym">Donax arundinaceus</name>
    <dbReference type="NCBI Taxonomy" id="35708"/>
    <lineage>
        <taxon>Eukaryota</taxon>
        <taxon>Viridiplantae</taxon>
        <taxon>Streptophyta</taxon>
        <taxon>Embryophyta</taxon>
        <taxon>Tracheophyta</taxon>
        <taxon>Spermatophyta</taxon>
        <taxon>Magnoliopsida</taxon>
        <taxon>Liliopsida</taxon>
        <taxon>Poales</taxon>
        <taxon>Poaceae</taxon>
        <taxon>PACMAD clade</taxon>
        <taxon>Arundinoideae</taxon>
        <taxon>Arundineae</taxon>
        <taxon>Arundo</taxon>
    </lineage>
</organism>
<feature type="compositionally biased region" description="Basic and acidic residues" evidence="1">
    <location>
        <begin position="25"/>
        <end position="40"/>
    </location>
</feature>
<accession>A0A0A9E4M4</accession>
<feature type="region of interest" description="Disordered" evidence="1">
    <location>
        <begin position="1"/>
        <end position="46"/>
    </location>
</feature>
<protein>
    <submittedName>
        <fullName evidence="2">Uncharacterized protein</fullName>
    </submittedName>
</protein>
<proteinExistence type="predicted"/>
<sequence>MGRNARKEPPFSFVHSYSHRTTRSMRGDGTEPSKNQELKHRGTPSPWHGFDLAAVVATASVGSE</sequence>
<dbReference type="AlphaFoldDB" id="A0A0A9E4M4"/>
<dbReference type="EMBL" id="GBRH01203922">
    <property type="protein sequence ID" value="JAD93973.1"/>
    <property type="molecule type" value="Transcribed_RNA"/>
</dbReference>
<evidence type="ECO:0000256" key="1">
    <source>
        <dbReference type="SAM" id="MobiDB-lite"/>
    </source>
</evidence>